<dbReference type="EMBL" id="CP084166">
    <property type="protein sequence ID" value="UJG39744.1"/>
    <property type="molecule type" value="Genomic_DNA"/>
</dbReference>
<name>A0A9Y1BIM4_9ARCH</name>
<dbReference type="SUPFAM" id="SSF52540">
    <property type="entry name" value="P-loop containing nucleoside triphosphate hydrolases"/>
    <property type="match status" value="1"/>
</dbReference>
<dbReference type="Gene3D" id="3.40.50.300">
    <property type="entry name" value="P-loop containing nucleotide triphosphate hydrolases"/>
    <property type="match status" value="1"/>
</dbReference>
<accession>A0A9Y1BIM4</accession>
<dbReference type="GO" id="GO:0005524">
    <property type="term" value="F:ATP binding"/>
    <property type="evidence" value="ECO:0007669"/>
    <property type="project" value="InterPro"/>
</dbReference>
<protein>
    <submittedName>
        <fullName evidence="1">Uncharacterized protein</fullName>
    </submittedName>
</protein>
<proteinExistence type="predicted"/>
<reference evidence="1" key="1">
    <citation type="journal article" date="2022" name="Nat. Microbiol.">
        <title>Unique mobile elements and scalable gene flow at the prokaryote-eukaryote boundary revealed by circularized Asgard archaea genomes.</title>
        <authorList>
            <person name="Wu F."/>
            <person name="Speth D.R."/>
            <person name="Philosof A."/>
            <person name="Cremiere A."/>
            <person name="Narayanan A."/>
            <person name="Barco R.A."/>
            <person name="Connon S.A."/>
            <person name="Amend J.P."/>
            <person name="Antoshechkin I.A."/>
            <person name="Orphan V.J."/>
        </authorList>
    </citation>
    <scope>NUCLEOTIDE SEQUENCE</scope>
    <source>
        <strain evidence="1">PM71</strain>
    </source>
</reference>
<dbReference type="InterPro" id="IPR003724">
    <property type="entry name" value="CblAdoTrfase_CobA"/>
</dbReference>
<sequence>MRKMVNFVHFYFGDADETFYTGIGTAIRALGHGKKVQVILTDKKFYWVEKISTETDDFRIFKLKTKNDINFLKEIINSSEQELILISDIDLLIQNNWITAEHLKDIVLKLKEKKEVIITSMSFYKSIANIADYCSHFSKEG</sequence>
<organism evidence="1">
    <name type="scientific">Candidatus Heimdallarchaeum aukensis</name>
    <dbReference type="NCBI Taxonomy" id="2876573"/>
    <lineage>
        <taxon>Archaea</taxon>
        <taxon>Promethearchaeati</taxon>
        <taxon>Candidatus Heimdallarchaeota</taxon>
        <taxon>Candidatus Heimdallarchaeia (ex Rinke et al. 2021) (nom. nud.)</taxon>
        <taxon>Candidatus Heimdallarchaeales</taxon>
        <taxon>Candidatus Heimdallarchaeaceae</taxon>
        <taxon>Candidatus Heimdallarchaeum</taxon>
    </lineage>
</organism>
<dbReference type="GO" id="GO:0008817">
    <property type="term" value="F:corrinoid adenosyltransferase activity"/>
    <property type="evidence" value="ECO:0007669"/>
    <property type="project" value="InterPro"/>
</dbReference>
<dbReference type="AlphaFoldDB" id="A0A9Y1BIM4"/>
<dbReference type="GO" id="GO:0009236">
    <property type="term" value="P:cobalamin biosynthetic process"/>
    <property type="evidence" value="ECO:0007669"/>
    <property type="project" value="InterPro"/>
</dbReference>
<dbReference type="Pfam" id="PF02572">
    <property type="entry name" value="CobA_CobO_BtuR"/>
    <property type="match status" value="1"/>
</dbReference>
<dbReference type="InterPro" id="IPR027417">
    <property type="entry name" value="P-loop_NTPase"/>
</dbReference>
<evidence type="ECO:0000313" key="1">
    <source>
        <dbReference type="EMBL" id="UJG39744.1"/>
    </source>
</evidence>
<dbReference type="Proteomes" id="UP001201020">
    <property type="component" value="Chromosome"/>
</dbReference>
<gene>
    <name evidence="1" type="ORF">K9W45_07700</name>
</gene>